<dbReference type="InterPro" id="IPR000866">
    <property type="entry name" value="AhpC/TSA"/>
</dbReference>
<keyword evidence="5" id="KW-0049">Antioxidant</keyword>
<evidence type="ECO:0000259" key="15">
    <source>
        <dbReference type="PROSITE" id="PS51352"/>
    </source>
</evidence>
<evidence type="ECO:0000313" key="17">
    <source>
        <dbReference type="Proteomes" id="UP000788993"/>
    </source>
</evidence>
<name>A0A9P8P3V0_9ASCO</name>
<evidence type="ECO:0000256" key="9">
    <source>
        <dbReference type="ARBA" id="ARBA00023284"/>
    </source>
</evidence>
<comment type="similarity">
    <text evidence="11">Belongs to the peroxiredoxin family. BCP/PrxQ subfamily.</text>
</comment>
<dbReference type="SUPFAM" id="SSF52833">
    <property type="entry name" value="Thioredoxin-like"/>
    <property type="match status" value="1"/>
</dbReference>
<dbReference type="Pfam" id="PF00578">
    <property type="entry name" value="AhpC-TSA"/>
    <property type="match status" value="1"/>
</dbReference>
<dbReference type="AlphaFoldDB" id="A0A9P8P3V0"/>
<dbReference type="GO" id="GO:0005737">
    <property type="term" value="C:cytoplasm"/>
    <property type="evidence" value="ECO:0007669"/>
    <property type="project" value="TreeGrafter"/>
</dbReference>
<feature type="region of interest" description="Disordered" evidence="14">
    <location>
        <begin position="1"/>
        <end position="65"/>
    </location>
</feature>
<gene>
    <name evidence="16" type="ORF">OGATHE_003385</name>
</gene>
<keyword evidence="8" id="KW-0539">Nucleus</keyword>
<dbReference type="GO" id="GO:0034599">
    <property type="term" value="P:cellular response to oxidative stress"/>
    <property type="evidence" value="ECO:0007669"/>
    <property type="project" value="TreeGrafter"/>
</dbReference>
<evidence type="ECO:0000256" key="10">
    <source>
        <dbReference type="ARBA" id="ARBA00032824"/>
    </source>
</evidence>
<evidence type="ECO:0000256" key="3">
    <source>
        <dbReference type="ARBA" id="ARBA00013017"/>
    </source>
</evidence>
<proteinExistence type="inferred from homology"/>
<comment type="catalytic activity">
    <reaction evidence="12">
        <text>a hydroperoxide + [thioredoxin]-dithiol = an alcohol + [thioredoxin]-disulfide + H2O</text>
        <dbReference type="Rhea" id="RHEA:62620"/>
        <dbReference type="Rhea" id="RHEA-COMP:10698"/>
        <dbReference type="Rhea" id="RHEA-COMP:10700"/>
        <dbReference type="ChEBI" id="CHEBI:15377"/>
        <dbReference type="ChEBI" id="CHEBI:29950"/>
        <dbReference type="ChEBI" id="CHEBI:30879"/>
        <dbReference type="ChEBI" id="CHEBI:35924"/>
        <dbReference type="ChEBI" id="CHEBI:50058"/>
        <dbReference type="EC" id="1.11.1.24"/>
    </reaction>
</comment>
<comment type="subcellular location">
    <subcellularLocation>
        <location evidence="1">Nucleus</location>
    </subcellularLocation>
</comment>
<evidence type="ECO:0000256" key="1">
    <source>
        <dbReference type="ARBA" id="ARBA00004123"/>
    </source>
</evidence>
<comment type="caution">
    <text evidence="16">The sequence shown here is derived from an EMBL/GenBank/DDBJ whole genome shotgun (WGS) entry which is preliminary data.</text>
</comment>
<sequence length="204" mass="22603">MVRRSTRLREQDVQEASPEPKKQKRETKTPAAGKLTEEKKSVEKKESTKVEPKKTLQEGDVLPDDLELENQDGEKVAVAQYAKDAKILVVFLYPRASTPGCTRQAVGFRDKAEELTKLGVTVVGLSSDSPKAQTNFKSKQQLPYELWSDPSKQLIGLLGAKKHPSGIVRSDFIFKDGILRVKRVGVSPEKSFNGVIELVKGLGE</sequence>
<keyword evidence="17" id="KW-1185">Reference proteome</keyword>
<evidence type="ECO:0000313" key="16">
    <source>
        <dbReference type="EMBL" id="KAH3664570.1"/>
    </source>
</evidence>
<dbReference type="FunFam" id="3.40.30.10:FF:000157">
    <property type="entry name" value="DOT5p Nuclear thiol peroxidase"/>
    <property type="match status" value="1"/>
</dbReference>
<dbReference type="CDD" id="cd03017">
    <property type="entry name" value="PRX_BCP"/>
    <property type="match status" value="1"/>
</dbReference>
<dbReference type="GO" id="GO:0008379">
    <property type="term" value="F:thioredoxin peroxidase activity"/>
    <property type="evidence" value="ECO:0007669"/>
    <property type="project" value="TreeGrafter"/>
</dbReference>
<dbReference type="Proteomes" id="UP000788993">
    <property type="component" value="Unassembled WGS sequence"/>
</dbReference>
<evidence type="ECO:0000256" key="13">
    <source>
        <dbReference type="ARBA" id="ARBA00077538"/>
    </source>
</evidence>
<feature type="domain" description="Thioredoxin" evidence="15">
    <location>
        <begin position="56"/>
        <end position="204"/>
    </location>
</feature>
<reference evidence="16" key="2">
    <citation type="submission" date="2021-01" db="EMBL/GenBank/DDBJ databases">
        <authorList>
            <person name="Schikora-Tamarit M.A."/>
        </authorList>
    </citation>
    <scope>NUCLEOTIDE SEQUENCE</scope>
    <source>
        <strain evidence="16">NCAIM Y.01608</strain>
    </source>
</reference>
<dbReference type="InterPro" id="IPR013766">
    <property type="entry name" value="Thioredoxin_domain"/>
</dbReference>
<dbReference type="InterPro" id="IPR036249">
    <property type="entry name" value="Thioredoxin-like_sf"/>
</dbReference>
<evidence type="ECO:0000256" key="4">
    <source>
        <dbReference type="ARBA" id="ARBA00022559"/>
    </source>
</evidence>
<keyword evidence="9" id="KW-0676">Redox-active center</keyword>
<dbReference type="Gene3D" id="3.40.30.10">
    <property type="entry name" value="Glutaredoxin"/>
    <property type="match status" value="1"/>
</dbReference>
<dbReference type="EMBL" id="JAEUBD010001178">
    <property type="protein sequence ID" value="KAH3664570.1"/>
    <property type="molecule type" value="Genomic_DNA"/>
</dbReference>
<dbReference type="PROSITE" id="PS51352">
    <property type="entry name" value="THIOREDOXIN_2"/>
    <property type="match status" value="1"/>
</dbReference>
<reference evidence="16" key="1">
    <citation type="journal article" date="2021" name="Open Biol.">
        <title>Shared evolutionary footprints suggest mitochondrial oxidative damage underlies multiple complex I losses in fungi.</title>
        <authorList>
            <person name="Schikora-Tamarit M.A."/>
            <person name="Marcet-Houben M."/>
            <person name="Nosek J."/>
            <person name="Gabaldon T."/>
        </authorList>
    </citation>
    <scope>NUCLEOTIDE SEQUENCE</scope>
    <source>
        <strain evidence="16">NCAIM Y.01608</strain>
    </source>
</reference>
<keyword evidence="7" id="KW-1015">Disulfide bond</keyword>
<evidence type="ECO:0000256" key="7">
    <source>
        <dbReference type="ARBA" id="ARBA00023157"/>
    </source>
</evidence>
<evidence type="ECO:0000256" key="11">
    <source>
        <dbReference type="ARBA" id="ARBA00038489"/>
    </source>
</evidence>
<evidence type="ECO:0000256" key="6">
    <source>
        <dbReference type="ARBA" id="ARBA00023002"/>
    </source>
</evidence>
<evidence type="ECO:0000256" key="5">
    <source>
        <dbReference type="ARBA" id="ARBA00022862"/>
    </source>
</evidence>
<dbReference type="GO" id="GO:0045454">
    <property type="term" value="P:cell redox homeostasis"/>
    <property type="evidence" value="ECO:0007669"/>
    <property type="project" value="TreeGrafter"/>
</dbReference>
<dbReference type="PANTHER" id="PTHR42801">
    <property type="entry name" value="THIOREDOXIN-DEPENDENT PEROXIDE REDUCTASE"/>
    <property type="match status" value="1"/>
</dbReference>
<dbReference type="PANTHER" id="PTHR42801:SF23">
    <property type="entry name" value="PEROXIREDOXIN DOT5"/>
    <property type="match status" value="1"/>
</dbReference>
<dbReference type="InterPro" id="IPR050924">
    <property type="entry name" value="Peroxiredoxin_BCP/PrxQ"/>
</dbReference>
<feature type="compositionally biased region" description="Basic and acidic residues" evidence="14">
    <location>
        <begin position="35"/>
        <end position="57"/>
    </location>
</feature>
<protein>
    <recommendedName>
        <fullName evidence="3">thioredoxin-dependent peroxiredoxin</fullName>
        <ecNumber evidence="3">1.11.1.24</ecNumber>
    </recommendedName>
    <alternativeName>
        <fullName evidence="13">Nuclear thiol peroxidase</fullName>
    </alternativeName>
    <alternativeName>
        <fullName evidence="10">Thioredoxin peroxidase</fullName>
    </alternativeName>
</protein>
<organism evidence="16 17">
    <name type="scientific">Ogataea polymorpha</name>
    <dbReference type="NCBI Taxonomy" id="460523"/>
    <lineage>
        <taxon>Eukaryota</taxon>
        <taxon>Fungi</taxon>
        <taxon>Dikarya</taxon>
        <taxon>Ascomycota</taxon>
        <taxon>Saccharomycotina</taxon>
        <taxon>Pichiomycetes</taxon>
        <taxon>Pichiales</taxon>
        <taxon>Pichiaceae</taxon>
        <taxon>Ogataea</taxon>
    </lineage>
</organism>
<accession>A0A9P8P3V0</accession>
<keyword evidence="4" id="KW-0575">Peroxidase</keyword>
<evidence type="ECO:0000256" key="12">
    <source>
        <dbReference type="ARBA" id="ARBA00049091"/>
    </source>
</evidence>
<evidence type="ECO:0000256" key="2">
    <source>
        <dbReference type="ARBA" id="ARBA00011245"/>
    </source>
</evidence>
<keyword evidence="6" id="KW-0560">Oxidoreductase</keyword>
<evidence type="ECO:0000256" key="14">
    <source>
        <dbReference type="SAM" id="MobiDB-lite"/>
    </source>
</evidence>
<evidence type="ECO:0000256" key="8">
    <source>
        <dbReference type="ARBA" id="ARBA00023242"/>
    </source>
</evidence>
<dbReference type="EC" id="1.11.1.24" evidence="3"/>
<comment type="subunit">
    <text evidence="2">Monomer.</text>
</comment>
<dbReference type="GO" id="GO:0005634">
    <property type="term" value="C:nucleus"/>
    <property type="evidence" value="ECO:0007669"/>
    <property type="project" value="UniProtKB-SubCell"/>
</dbReference>